<name>A0A8J3SVY7_9ACTN</name>
<dbReference type="Proteomes" id="UP000634476">
    <property type="component" value="Unassembled WGS sequence"/>
</dbReference>
<keyword evidence="3" id="KW-1185">Reference proteome</keyword>
<sequence length="136" mass="14635">MQAVVHVETAVADVEAQVRIDEHQADDDRDGEHRPRRSCRLSLHTRSLTGTARPPHPPLDDHARTRIGVRPEPEDDLARAATPVHEIAGLPGRAPADRPGSPAPRHRGPGRPTGRGRGTRQSSFSPAGGLRASLLS</sequence>
<evidence type="ECO:0000313" key="2">
    <source>
        <dbReference type="EMBL" id="GIH99775.1"/>
    </source>
</evidence>
<feature type="compositionally biased region" description="Basic and acidic residues" evidence="1">
    <location>
        <begin position="58"/>
        <end position="78"/>
    </location>
</feature>
<gene>
    <name evidence="2" type="ORF">Pta02_17840</name>
</gene>
<organism evidence="2 3">
    <name type="scientific">Planobispora takensis</name>
    <dbReference type="NCBI Taxonomy" id="1367882"/>
    <lineage>
        <taxon>Bacteria</taxon>
        <taxon>Bacillati</taxon>
        <taxon>Actinomycetota</taxon>
        <taxon>Actinomycetes</taxon>
        <taxon>Streptosporangiales</taxon>
        <taxon>Streptosporangiaceae</taxon>
        <taxon>Planobispora</taxon>
    </lineage>
</organism>
<dbReference type="EMBL" id="BOOK01000010">
    <property type="protein sequence ID" value="GIH99775.1"/>
    <property type="molecule type" value="Genomic_DNA"/>
</dbReference>
<evidence type="ECO:0000313" key="3">
    <source>
        <dbReference type="Proteomes" id="UP000634476"/>
    </source>
</evidence>
<feature type="region of interest" description="Disordered" evidence="1">
    <location>
        <begin position="18"/>
        <end position="136"/>
    </location>
</feature>
<dbReference type="AlphaFoldDB" id="A0A8J3SVY7"/>
<evidence type="ECO:0000256" key="1">
    <source>
        <dbReference type="SAM" id="MobiDB-lite"/>
    </source>
</evidence>
<comment type="caution">
    <text evidence="2">The sequence shown here is derived from an EMBL/GenBank/DDBJ whole genome shotgun (WGS) entry which is preliminary data.</text>
</comment>
<accession>A0A8J3SVY7</accession>
<proteinExistence type="predicted"/>
<reference evidence="2" key="1">
    <citation type="submission" date="2021-01" db="EMBL/GenBank/DDBJ databases">
        <title>Whole genome shotgun sequence of Planobispora takensis NBRC 109077.</title>
        <authorList>
            <person name="Komaki H."/>
            <person name="Tamura T."/>
        </authorList>
    </citation>
    <scope>NUCLEOTIDE SEQUENCE</scope>
    <source>
        <strain evidence="2">NBRC 109077</strain>
    </source>
</reference>
<protein>
    <submittedName>
        <fullName evidence="2">Uncharacterized protein</fullName>
    </submittedName>
</protein>